<protein>
    <submittedName>
        <fullName evidence="1">Uncharacterized protein</fullName>
    </submittedName>
</protein>
<comment type="caution">
    <text evidence="1">The sequence shown here is derived from an EMBL/GenBank/DDBJ whole genome shotgun (WGS) entry which is preliminary data.</text>
</comment>
<evidence type="ECO:0000313" key="2">
    <source>
        <dbReference type="Proteomes" id="UP001055879"/>
    </source>
</evidence>
<dbReference type="Proteomes" id="UP001055879">
    <property type="component" value="Linkage Group LG15"/>
</dbReference>
<dbReference type="EMBL" id="CM042061">
    <property type="protein sequence ID" value="KAI3673424.1"/>
    <property type="molecule type" value="Genomic_DNA"/>
</dbReference>
<sequence>MDGGDDHFHHRPNFPFQLLEKKDDETATCSSSATATAGGGAYPSLAISGNPNINPNITSNLQITTTTATATTTTSAAEPSKKQPPKRTSTKDRHTKVDGRGRRIRMPALCAARVFQLTRELGHKSDGETIEWLLQQAEPAVIAATGTGTIPANFTSLNISLRSSGSSMSGPSQLRSTYFNPNFTLPQRRNLFPGIGLSSSENNNNSNNNNNSSSNNLLSFGSTMNLNQILQAKQEMRENNNNPVELSEEGLGRKRRSTAEIDLSSSSQIHQQQQMGNYLMQSTTAGGMVGGGHPSIPANFWMVANSNQHQVMNGDPIWTFPNVNNGGAVYRGTVSSGLHFMNFPTPVALLPSQQVGAGVGGNGGGGGYNEAQLNMLAGLNPYRPIFGPGGSETPGSGSQSHHRSGGGGGDDRHDTSSHNS</sequence>
<accession>A0ACB8XST3</accession>
<reference evidence="2" key="1">
    <citation type="journal article" date="2022" name="Mol. Ecol. Resour.">
        <title>The genomes of chicory, endive, great burdock and yacon provide insights into Asteraceae palaeo-polyploidization history and plant inulin production.</title>
        <authorList>
            <person name="Fan W."/>
            <person name="Wang S."/>
            <person name="Wang H."/>
            <person name="Wang A."/>
            <person name="Jiang F."/>
            <person name="Liu H."/>
            <person name="Zhao H."/>
            <person name="Xu D."/>
            <person name="Zhang Y."/>
        </authorList>
    </citation>
    <scope>NUCLEOTIDE SEQUENCE [LARGE SCALE GENOMIC DNA]</scope>
    <source>
        <strain evidence="2">cv. Niubang</strain>
    </source>
</reference>
<keyword evidence="2" id="KW-1185">Reference proteome</keyword>
<evidence type="ECO:0000313" key="1">
    <source>
        <dbReference type="EMBL" id="KAI3673424.1"/>
    </source>
</evidence>
<gene>
    <name evidence="1" type="ORF">L6452_39543</name>
</gene>
<reference evidence="1 2" key="2">
    <citation type="journal article" date="2022" name="Mol. Ecol. Resour.">
        <title>The genomes of chicory, endive, great burdock and yacon provide insights into Asteraceae paleo-polyploidization history and plant inulin production.</title>
        <authorList>
            <person name="Fan W."/>
            <person name="Wang S."/>
            <person name="Wang H."/>
            <person name="Wang A."/>
            <person name="Jiang F."/>
            <person name="Liu H."/>
            <person name="Zhao H."/>
            <person name="Xu D."/>
            <person name="Zhang Y."/>
        </authorList>
    </citation>
    <scope>NUCLEOTIDE SEQUENCE [LARGE SCALE GENOMIC DNA]</scope>
    <source>
        <strain evidence="2">cv. Niubang</strain>
    </source>
</reference>
<name>A0ACB8XST3_ARCLA</name>
<proteinExistence type="predicted"/>
<organism evidence="1 2">
    <name type="scientific">Arctium lappa</name>
    <name type="common">Greater burdock</name>
    <name type="synonym">Lappa major</name>
    <dbReference type="NCBI Taxonomy" id="4217"/>
    <lineage>
        <taxon>Eukaryota</taxon>
        <taxon>Viridiplantae</taxon>
        <taxon>Streptophyta</taxon>
        <taxon>Embryophyta</taxon>
        <taxon>Tracheophyta</taxon>
        <taxon>Spermatophyta</taxon>
        <taxon>Magnoliopsida</taxon>
        <taxon>eudicotyledons</taxon>
        <taxon>Gunneridae</taxon>
        <taxon>Pentapetalae</taxon>
        <taxon>asterids</taxon>
        <taxon>campanulids</taxon>
        <taxon>Asterales</taxon>
        <taxon>Asteraceae</taxon>
        <taxon>Carduoideae</taxon>
        <taxon>Cardueae</taxon>
        <taxon>Arctiinae</taxon>
        <taxon>Arctium</taxon>
    </lineage>
</organism>